<sequence>MELEEDGLIDPFSAVFEGVVEDPLASVAQPSQQSLIAYFAMYAREDSGDMNFASDSAEPKVAESRCREKGPFEAVIDDVGTDILATMFDDMGGDFDVPIRVVLEEMEAKKKEEKL</sequence>
<dbReference type="Proteomes" id="UP000017836">
    <property type="component" value="Unassembled WGS sequence"/>
</dbReference>
<evidence type="ECO:0000313" key="2">
    <source>
        <dbReference type="Proteomes" id="UP000017836"/>
    </source>
</evidence>
<evidence type="ECO:0000313" key="1">
    <source>
        <dbReference type="EMBL" id="ERM96003.1"/>
    </source>
</evidence>
<gene>
    <name evidence="1" type="ORF">AMTR_s00129p00046360</name>
</gene>
<dbReference type="Gramene" id="ERM96003">
    <property type="protein sequence ID" value="ERM96003"/>
    <property type="gene ID" value="AMTR_s00129p00046360"/>
</dbReference>
<proteinExistence type="predicted"/>
<dbReference type="HOGENOM" id="CLU_2253763_0_0_1"/>
<reference evidence="2" key="1">
    <citation type="journal article" date="2013" name="Science">
        <title>The Amborella genome and the evolution of flowering plants.</title>
        <authorList>
            <consortium name="Amborella Genome Project"/>
        </authorList>
    </citation>
    <scope>NUCLEOTIDE SEQUENCE [LARGE SCALE GENOMIC DNA]</scope>
</reference>
<dbReference type="AlphaFoldDB" id="W1NKF3"/>
<organism evidence="1 2">
    <name type="scientific">Amborella trichopoda</name>
    <dbReference type="NCBI Taxonomy" id="13333"/>
    <lineage>
        <taxon>Eukaryota</taxon>
        <taxon>Viridiplantae</taxon>
        <taxon>Streptophyta</taxon>
        <taxon>Embryophyta</taxon>
        <taxon>Tracheophyta</taxon>
        <taxon>Spermatophyta</taxon>
        <taxon>Magnoliopsida</taxon>
        <taxon>Amborellales</taxon>
        <taxon>Amborellaceae</taxon>
        <taxon>Amborella</taxon>
    </lineage>
</organism>
<dbReference type="EMBL" id="KI397331">
    <property type="protein sequence ID" value="ERM96003.1"/>
    <property type="molecule type" value="Genomic_DNA"/>
</dbReference>
<name>W1NKF3_AMBTC</name>
<protein>
    <submittedName>
        <fullName evidence="1">Uncharacterized protein</fullName>
    </submittedName>
</protein>
<keyword evidence="2" id="KW-1185">Reference proteome</keyword>
<accession>W1NKF3</accession>